<feature type="transmembrane region" description="Helical" evidence="1">
    <location>
        <begin position="226"/>
        <end position="244"/>
    </location>
</feature>
<dbReference type="EMBL" id="JAGIOA010000001">
    <property type="protein sequence ID" value="MBP2379588.1"/>
    <property type="molecule type" value="Genomic_DNA"/>
</dbReference>
<feature type="transmembrane region" description="Helical" evidence="1">
    <location>
        <begin position="139"/>
        <end position="158"/>
    </location>
</feature>
<keyword evidence="3" id="KW-1185">Reference proteome</keyword>
<organism evidence="2 3">
    <name type="scientific">Microbacterium phyllosphaerae</name>
    <dbReference type="NCBI Taxonomy" id="124798"/>
    <lineage>
        <taxon>Bacteria</taxon>
        <taxon>Bacillati</taxon>
        <taxon>Actinomycetota</taxon>
        <taxon>Actinomycetes</taxon>
        <taxon>Micrococcales</taxon>
        <taxon>Microbacteriaceae</taxon>
        <taxon>Microbacterium</taxon>
    </lineage>
</organism>
<feature type="transmembrane region" description="Helical" evidence="1">
    <location>
        <begin position="106"/>
        <end position="127"/>
    </location>
</feature>
<dbReference type="PANTHER" id="PTHR32251:SF23">
    <property type="entry name" value="3-OXO-5-ALPHA-STEROID 4-DEHYDROGENASE (DUF1295)"/>
    <property type="match status" value="1"/>
</dbReference>
<reference evidence="2 3" key="1">
    <citation type="submission" date="2021-03" db="EMBL/GenBank/DDBJ databases">
        <title>Sequencing the genomes of 1000 actinobacteria strains.</title>
        <authorList>
            <person name="Klenk H.-P."/>
        </authorList>
    </citation>
    <scope>NUCLEOTIDE SEQUENCE [LARGE SCALE GENOMIC DNA]</scope>
    <source>
        <strain evidence="2 3">DSM 13468</strain>
    </source>
</reference>
<keyword evidence="1" id="KW-1133">Transmembrane helix</keyword>
<dbReference type="Gene3D" id="1.20.120.1630">
    <property type="match status" value="1"/>
</dbReference>
<feature type="transmembrane region" description="Helical" evidence="1">
    <location>
        <begin position="36"/>
        <end position="54"/>
    </location>
</feature>
<keyword evidence="1" id="KW-0472">Membrane</keyword>
<dbReference type="Proteomes" id="UP000703720">
    <property type="component" value="Unassembled WGS sequence"/>
</dbReference>
<dbReference type="Pfam" id="PF06966">
    <property type="entry name" value="DUF1295"/>
    <property type="match status" value="1"/>
</dbReference>
<evidence type="ECO:0000313" key="2">
    <source>
        <dbReference type="EMBL" id="MBP2379588.1"/>
    </source>
</evidence>
<comment type="caution">
    <text evidence="2">The sequence shown here is derived from an EMBL/GenBank/DDBJ whole genome shotgun (WGS) entry which is preliminary data.</text>
</comment>
<feature type="transmembrane region" description="Helical" evidence="1">
    <location>
        <begin position="6"/>
        <end position="24"/>
    </location>
</feature>
<name>A0ABS4WTP8_9MICO</name>
<sequence length="281" mass="31139">MEPLLIVILTAAVASAACWILSLVTRDTSWVDRAWSIVPVVYVWIFAGAALAGGGDAGRLVLMAVLVTMWGARLTFNFARKGGYTGMEDYRWAILRGRMKPWQFQLFNLLFIIGYQMTLLVLITLPAEIALQHPAPLNAWDLVFAAVFLALLLGETVADQQQWEFHRRKKQTGGALAPGFATEGLFRYSRHPNFFFEQSQWWALYAIGATAAVASGEGLLGGALNWSIIGPFLLSILFIGSTVFTESITAGKYPAYAEYRRTTSMLVPWPPRTRRVAESAV</sequence>
<keyword evidence="1" id="KW-0812">Transmembrane</keyword>
<feature type="transmembrane region" description="Helical" evidence="1">
    <location>
        <begin position="60"/>
        <end position="79"/>
    </location>
</feature>
<accession>A0ABS4WTP8</accession>
<feature type="transmembrane region" description="Helical" evidence="1">
    <location>
        <begin position="201"/>
        <end position="220"/>
    </location>
</feature>
<dbReference type="PANTHER" id="PTHR32251">
    <property type="entry name" value="3-OXO-5-ALPHA-STEROID 4-DEHYDROGENASE"/>
    <property type="match status" value="1"/>
</dbReference>
<dbReference type="RefSeq" id="WP_210098644.1">
    <property type="nucleotide sequence ID" value="NZ_BAAAIO010000002.1"/>
</dbReference>
<protein>
    <submittedName>
        <fullName evidence="2">Steroid 5-alpha reductase family enzyme</fullName>
    </submittedName>
</protein>
<evidence type="ECO:0000313" key="3">
    <source>
        <dbReference type="Proteomes" id="UP000703720"/>
    </source>
</evidence>
<proteinExistence type="predicted"/>
<dbReference type="InterPro" id="IPR010721">
    <property type="entry name" value="UstE-like"/>
</dbReference>
<gene>
    <name evidence="2" type="ORF">JOF42_003083</name>
</gene>
<evidence type="ECO:0000256" key="1">
    <source>
        <dbReference type="SAM" id="Phobius"/>
    </source>
</evidence>